<keyword evidence="1" id="KW-0472">Membrane</keyword>
<gene>
    <name evidence="2" type="ORF">HDF23_001940</name>
</gene>
<feature type="transmembrane region" description="Helical" evidence="1">
    <location>
        <begin position="281"/>
        <end position="298"/>
    </location>
</feature>
<sequence>MIIYNKTWLANLRLQATLKKDLLHGYITPVEFKSITEKYPVGFYTPNLFARIGLFILTCIIVSFGDGLISLLFSSSGLIDSFGWFFFLGLVSYVGLELMVSSNHHFRSGVDDALLFISGCLFVTGFVLMFSRLDDGTHYWPLSGIVSLLMLYLSIRFADMLTSIICCISFLAFMFFGWIKIVPAGLSTAPFAMMLVSGGIYWLSRINSKKEKFINYDNVFVITQVVGLVALYAAGNYYAIQKLSSEMANHTGPIPFGAFFWAWTVLLPFIYIVLGIKKKDVILLRTGLLLITAAAVTFRNYYHVLPVDITLTIIGALVLGIVYAITKYLKIPKHGFTCAETEDGHLMDHLKIESLVIAETFSHAPSAPTDEGVKFGGGDFGGGGSGGGF</sequence>
<feature type="transmembrane region" description="Helical" evidence="1">
    <location>
        <begin position="48"/>
        <end position="69"/>
    </location>
</feature>
<proteinExistence type="predicted"/>
<keyword evidence="3" id="KW-1185">Reference proteome</keyword>
<feature type="transmembrane region" description="Helical" evidence="1">
    <location>
        <begin position="137"/>
        <end position="153"/>
    </location>
</feature>
<organism evidence="2 3">
    <name type="scientific">Mucilaginibacter lappiensis</name>
    <dbReference type="NCBI Taxonomy" id="354630"/>
    <lineage>
        <taxon>Bacteria</taxon>
        <taxon>Pseudomonadati</taxon>
        <taxon>Bacteroidota</taxon>
        <taxon>Sphingobacteriia</taxon>
        <taxon>Sphingobacteriales</taxon>
        <taxon>Sphingobacteriaceae</taxon>
        <taxon>Mucilaginibacter</taxon>
    </lineage>
</organism>
<comment type="caution">
    <text evidence="2">The sequence shown here is derived from an EMBL/GenBank/DDBJ whole genome shotgun (WGS) entry which is preliminary data.</text>
</comment>
<keyword evidence="1" id="KW-1133">Transmembrane helix</keyword>
<dbReference type="RefSeq" id="WP_076372665.1">
    <property type="nucleotide sequence ID" value="NZ_FTMG01000003.1"/>
</dbReference>
<feature type="transmembrane region" description="Helical" evidence="1">
    <location>
        <begin position="160"/>
        <end position="179"/>
    </location>
</feature>
<feature type="transmembrane region" description="Helical" evidence="1">
    <location>
        <begin position="81"/>
        <end position="101"/>
    </location>
</feature>
<name>A0ABR6PHH8_9SPHI</name>
<keyword evidence="1" id="KW-0812">Transmembrane</keyword>
<evidence type="ECO:0000256" key="1">
    <source>
        <dbReference type="SAM" id="Phobius"/>
    </source>
</evidence>
<dbReference type="Proteomes" id="UP000541583">
    <property type="component" value="Unassembled WGS sequence"/>
</dbReference>
<dbReference type="EMBL" id="JACHCB010000003">
    <property type="protein sequence ID" value="MBB6109197.1"/>
    <property type="molecule type" value="Genomic_DNA"/>
</dbReference>
<feature type="transmembrane region" description="Helical" evidence="1">
    <location>
        <begin position="254"/>
        <end position="274"/>
    </location>
</feature>
<protein>
    <submittedName>
        <fullName evidence="2">Membrane protein YgcG</fullName>
    </submittedName>
</protein>
<feature type="transmembrane region" description="Helical" evidence="1">
    <location>
        <begin position="304"/>
        <end position="325"/>
    </location>
</feature>
<evidence type="ECO:0000313" key="2">
    <source>
        <dbReference type="EMBL" id="MBB6109197.1"/>
    </source>
</evidence>
<feature type="transmembrane region" description="Helical" evidence="1">
    <location>
        <begin position="216"/>
        <end position="234"/>
    </location>
</feature>
<reference evidence="2 3" key="1">
    <citation type="submission" date="2020-08" db="EMBL/GenBank/DDBJ databases">
        <title>Genomic Encyclopedia of Type Strains, Phase IV (KMG-V): Genome sequencing to study the core and pangenomes of soil and plant-associated prokaryotes.</title>
        <authorList>
            <person name="Whitman W."/>
        </authorList>
    </citation>
    <scope>NUCLEOTIDE SEQUENCE [LARGE SCALE GENOMIC DNA]</scope>
    <source>
        <strain evidence="2 3">ANJLi2</strain>
    </source>
</reference>
<feature type="transmembrane region" description="Helical" evidence="1">
    <location>
        <begin position="113"/>
        <end position="131"/>
    </location>
</feature>
<accession>A0ABR6PHH8</accession>
<feature type="transmembrane region" description="Helical" evidence="1">
    <location>
        <begin position="185"/>
        <end position="204"/>
    </location>
</feature>
<evidence type="ECO:0000313" key="3">
    <source>
        <dbReference type="Proteomes" id="UP000541583"/>
    </source>
</evidence>